<evidence type="ECO:0000256" key="2">
    <source>
        <dbReference type="SAM" id="MobiDB-lite"/>
    </source>
</evidence>
<dbReference type="Pfam" id="PF07364">
    <property type="entry name" value="DUF1485"/>
    <property type="match status" value="1"/>
</dbReference>
<sequence>MTRIAVGGFLHETNTFAPTKATYDDFVHGGGWPSMTHGTEVLKVMRKINVGLAGFVEAAEANGWELVPTIFAAASPSAHVSRDAFERIVTEMVDGIVAAGPIDAVYLDLHGAMVTEHYDDGEGETLARVRKAIGNDLPLLVSLDLHANVSPKMIEHADALIAYRTYPHVDMADTGRACARRLALMLKTGQRFAKAFRQLPFLIPISWQCTNDQPTKGIYQKLAALESDAVPTLSFAPGFPAADFRDCGPSVFAYGRTQADADAAADKVVALVESHEDDFDGRIYSPDEGVQLAMELAKSASKPIIIADTQDNPGAGGDSDTTGMLRALVRNRASAATGVIYDPQSAKAAHTAGVGATVTLELGGKSGIPGDAPYRETFVVEQLSDGKFVAPGPYFGGRDMDMGPSACLRVGDVRVVVGSYKAQLADQSMYRYVGIEPTAQKILVNKSSVHFRADFEPIAERLLICAAPGAMPADTATLPWKHLRPGIRIKPNGPTFTPSPHHAQTDRDHADH</sequence>
<dbReference type="Proteomes" id="UP000692816">
    <property type="component" value="Unassembled WGS sequence"/>
</dbReference>
<dbReference type="RefSeq" id="WP_207830801.1">
    <property type="nucleotide sequence ID" value="NZ_CP088282.1"/>
</dbReference>
<keyword evidence="6" id="KW-1185">Reference proteome</keyword>
<keyword evidence="1" id="KW-0645">Protease</keyword>
<dbReference type="EMBL" id="JAGEPA010000001">
    <property type="protein sequence ID" value="MBO1428712.1"/>
    <property type="molecule type" value="Genomic_DNA"/>
</dbReference>
<dbReference type="InterPro" id="IPR010799">
    <property type="entry name" value="MlrC_C"/>
</dbReference>
<feature type="compositionally biased region" description="Basic and acidic residues" evidence="2">
    <location>
        <begin position="503"/>
        <end position="512"/>
    </location>
</feature>
<accession>A0ABS3MBB2</accession>
<comment type="caution">
    <text evidence="5">The sequence shown here is derived from an EMBL/GenBank/DDBJ whole genome shotgun (WGS) entry which is preliminary data.</text>
</comment>
<evidence type="ECO:0000259" key="4">
    <source>
        <dbReference type="Pfam" id="PF07364"/>
    </source>
</evidence>
<reference evidence="5" key="1">
    <citation type="journal article" date="2021" name="Int. J. Syst. Evol. Microbiol.">
        <title>Bradyrhizobium septentrionale sp. nov. (sv. septentrionale) and Bradyrhizobium quebecense sp. nov. (sv. septentrionale) associated with legumes native to Canada possess rearranged symbiosis genes and numerous insertion sequences.</title>
        <authorList>
            <person name="Bromfield E.S.P."/>
            <person name="Cloutier S."/>
        </authorList>
    </citation>
    <scope>NUCLEOTIDE SEQUENCE</scope>
    <source>
        <strain evidence="5">12S5</strain>
    </source>
</reference>
<evidence type="ECO:0000313" key="5">
    <source>
        <dbReference type="EMBL" id="MBO1428712.1"/>
    </source>
</evidence>
<keyword evidence="1" id="KW-0479">Metal-binding</keyword>
<evidence type="ECO:0000259" key="3">
    <source>
        <dbReference type="Pfam" id="PF07171"/>
    </source>
</evidence>
<evidence type="ECO:0000313" key="6">
    <source>
        <dbReference type="Proteomes" id="UP000692816"/>
    </source>
</evidence>
<keyword evidence="1" id="KW-0378">Hydrolase</keyword>
<keyword evidence="1" id="KW-0482">Metalloprotease</keyword>
<comment type="cofactor">
    <cofactor evidence="1">
        <name>Zn(2+)</name>
        <dbReference type="ChEBI" id="CHEBI:29105"/>
    </cofactor>
    <text evidence="1">Binds 1 zinc ion per subunit.</text>
</comment>
<comment type="similarity">
    <text evidence="1">Belongs to the peptidase M81 family.</text>
</comment>
<organism evidence="5 6">
    <name type="scientific">Bradyrhizobium quebecense</name>
    <dbReference type="NCBI Taxonomy" id="2748629"/>
    <lineage>
        <taxon>Bacteria</taxon>
        <taxon>Pseudomonadati</taxon>
        <taxon>Pseudomonadota</taxon>
        <taxon>Alphaproteobacteria</taxon>
        <taxon>Hyphomicrobiales</taxon>
        <taxon>Nitrobacteraceae</taxon>
        <taxon>Bradyrhizobium</taxon>
    </lineage>
</organism>
<gene>
    <name evidence="5" type="ORF">J4P68_04625</name>
</gene>
<feature type="region of interest" description="Disordered" evidence="2">
    <location>
        <begin position="490"/>
        <end position="512"/>
    </location>
</feature>
<protein>
    <recommendedName>
        <fullName evidence="1">Microcystinase C</fullName>
        <shortName evidence="1">MlrC</shortName>
    </recommendedName>
</protein>
<dbReference type="Pfam" id="PF07171">
    <property type="entry name" value="MlrC_C"/>
    <property type="match status" value="1"/>
</dbReference>
<name>A0ABS3MBB2_9BRAD</name>
<proteinExistence type="inferred from homology"/>
<dbReference type="InterPro" id="IPR015995">
    <property type="entry name" value="MlrC_N"/>
</dbReference>
<dbReference type="PIRSF" id="PIRSF012702">
    <property type="entry name" value="UCP012702"/>
    <property type="match status" value="1"/>
</dbReference>
<evidence type="ECO:0000256" key="1">
    <source>
        <dbReference type="PIRNR" id="PIRNR012702"/>
    </source>
</evidence>
<feature type="domain" description="Microcystin LR degradation protein MlrC C-terminal" evidence="3">
    <location>
        <begin position="306"/>
        <end position="482"/>
    </location>
</feature>
<comment type="function">
    <text evidence="1">Involved in peptidolytic degradation of cyclic heptapeptide hepatotoxin microcystin (MC).</text>
</comment>
<feature type="domain" description="Microcystin LR degradation protein MlrC N-terminal" evidence="4">
    <location>
        <begin position="3"/>
        <end position="294"/>
    </location>
</feature>
<dbReference type="InterPro" id="IPR009197">
    <property type="entry name" value="MlrC"/>
</dbReference>